<dbReference type="Proteomes" id="UP001139981">
    <property type="component" value="Unassembled WGS sequence"/>
</dbReference>
<dbReference type="EMBL" id="JANBVB010000001">
    <property type="protein sequence ID" value="KAJ2901044.1"/>
    <property type="molecule type" value="Genomic_DNA"/>
</dbReference>
<keyword evidence="2" id="KW-1185">Reference proteome</keyword>
<organism evidence="1 2">
    <name type="scientific">Coemansia aciculifera</name>
    <dbReference type="NCBI Taxonomy" id="417176"/>
    <lineage>
        <taxon>Eukaryota</taxon>
        <taxon>Fungi</taxon>
        <taxon>Fungi incertae sedis</taxon>
        <taxon>Zoopagomycota</taxon>
        <taxon>Kickxellomycotina</taxon>
        <taxon>Kickxellomycetes</taxon>
        <taxon>Kickxellales</taxon>
        <taxon>Kickxellaceae</taxon>
        <taxon>Coemansia</taxon>
    </lineage>
</organism>
<gene>
    <name evidence="1" type="ORF">IWW38_000008</name>
</gene>
<evidence type="ECO:0000313" key="1">
    <source>
        <dbReference type="EMBL" id="KAJ2901044.1"/>
    </source>
</evidence>
<proteinExistence type="predicted"/>
<protein>
    <submittedName>
        <fullName evidence="1">Uncharacterized protein</fullName>
    </submittedName>
</protein>
<accession>A0ACC1MA76</accession>
<sequence>MQYLSIFQLLPPHAVKMIVDDVVGNMELLSSGEPSNPLEFRERLLPLLSVCHNFRAFVHALLCEHYKIEFNSCYRDYNNNLLWTSWVKSDGYPPTSFELRKPGYPAHHFAKKLRLCFDAWSIYTGWGTEVLSSSPNDGCTFAMVREITFDIFIASEIHKEYNLSSDDSDDDEYSERSRYDKSPKRRTSYPPDTVTNIAAFVQRIKEMAPNVRVVFIKTDCYVDTLLLIRCDHTTDLTRQLYDLSKTRTAIMRGCRVLVEYLGGNLFCNLVHVEYKTRESSRITSLVRRNAQTLRHLDLTMGGAISSTNLIRDLDGGGDWVEYPCLHTLTLNTPIRLSRARNDTVSTAVLFPSLRRLSIRKGYRFEDDVLFRGNAATLEYLRIEVNVNTIALFKSHNVFTPTSHPRLHRVRIVCNWEYSERGFNRYIQYLQFALTIAPGASVRGIHNLTKLGKEPGLFSSCTNIKNLSLPDTHLTIWDAMATIKSLPFLSNLITHSLLLGDISQEVVAADELPDYVRSTYAPMGEQFRYWRIVGESREPHEMVAACIQILALVCPNFVVRPHWLLRPYSLFMDDIRKQIDERNYNQQIPPALCSVPD</sequence>
<name>A0ACC1MA76_9FUNG</name>
<reference evidence="1" key="1">
    <citation type="submission" date="2022-07" db="EMBL/GenBank/DDBJ databases">
        <title>Phylogenomic reconstructions and comparative analyses of Kickxellomycotina fungi.</title>
        <authorList>
            <person name="Reynolds N.K."/>
            <person name="Stajich J.E."/>
            <person name="Barry K."/>
            <person name="Grigoriev I.V."/>
            <person name="Crous P."/>
            <person name="Smith M.E."/>
        </authorList>
    </citation>
    <scope>NUCLEOTIDE SEQUENCE</scope>
    <source>
        <strain evidence="1">CBS 190363</strain>
    </source>
</reference>
<evidence type="ECO:0000313" key="2">
    <source>
        <dbReference type="Proteomes" id="UP001139981"/>
    </source>
</evidence>
<comment type="caution">
    <text evidence="1">The sequence shown here is derived from an EMBL/GenBank/DDBJ whole genome shotgun (WGS) entry which is preliminary data.</text>
</comment>